<name>A0A916JE49_9BACT</name>
<comment type="caution">
    <text evidence="1">The sequence shown here is derived from an EMBL/GenBank/DDBJ whole genome shotgun (WGS) entry which is preliminary data.</text>
</comment>
<evidence type="ECO:0000313" key="2">
    <source>
        <dbReference type="Proteomes" id="UP000680038"/>
    </source>
</evidence>
<evidence type="ECO:0000313" key="1">
    <source>
        <dbReference type="EMBL" id="CAG4995592.1"/>
    </source>
</evidence>
<accession>A0A916JE49</accession>
<dbReference type="Proteomes" id="UP000680038">
    <property type="component" value="Unassembled WGS sequence"/>
</dbReference>
<proteinExistence type="predicted"/>
<dbReference type="AlphaFoldDB" id="A0A916JE49"/>
<dbReference type="RefSeq" id="WP_215238292.1">
    <property type="nucleotide sequence ID" value="NZ_CAJRAF010000001.1"/>
</dbReference>
<reference evidence="1" key="1">
    <citation type="submission" date="2021-04" db="EMBL/GenBank/DDBJ databases">
        <authorList>
            <person name="Rodrigo-Torres L."/>
            <person name="Arahal R. D."/>
            <person name="Lucena T."/>
        </authorList>
    </citation>
    <scope>NUCLEOTIDE SEQUENCE</scope>
    <source>
        <strain evidence="1">CECT 9275</strain>
    </source>
</reference>
<dbReference type="EMBL" id="CAJRAF010000001">
    <property type="protein sequence ID" value="CAG4995592.1"/>
    <property type="molecule type" value="Genomic_DNA"/>
</dbReference>
<protein>
    <submittedName>
        <fullName evidence="1">Uncharacterized protein</fullName>
    </submittedName>
</protein>
<gene>
    <name evidence="1" type="ORF">DYBT9275_01675</name>
</gene>
<organism evidence="1 2">
    <name type="scientific">Dyadobacter helix</name>
    <dbReference type="NCBI Taxonomy" id="2822344"/>
    <lineage>
        <taxon>Bacteria</taxon>
        <taxon>Pseudomonadati</taxon>
        <taxon>Bacteroidota</taxon>
        <taxon>Cytophagia</taxon>
        <taxon>Cytophagales</taxon>
        <taxon>Spirosomataceae</taxon>
        <taxon>Dyadobacter</taxon>
    </lineage>
</organism>
<keyword evidence="2" id="KW-1185">Reference proteome</keyword>
<sequence length="92" mass="10586">MNNKGVDIEGQDRKALMSFATAGMTVHQQIKFQLEQGKERNPFNDIAGQWPGNETDEEFEEMLRSMTNGKRHQVDSKILQLPKSASQVEYWD</sequence>